<dbReference type="AlphaFoldDB" id="A0A915K576"/>
<dbReference type="Gene3D" id="1.10.510.10">
    <property type="entry name" value="Transferase(Phosphotransferase) domain 1"/>
    <property type="match status" value="1"/>
</dbReference>
<reference evidence="2" key="1">
    <citation type="submission" date="2022-11" db="UniProtKB">
        <authorList>
            <consortium name="WormBaseParasite"/>
        </authorList>
    </citation>
    <scope>IDENTIFICATION</scope>
</reference>
<name>A0A915K576_ROMCU</name>
<evidence type="ECO:0000313" key="1">
    <source>
        <dbReference type="Proteomes" id="UP000887565"/>
    </source>
</evidence>
<dbReference type="WBParaSite" id="nRc.2.0.1.t33354-RA">
    <property type="protein sequence ID" value="nRc.2.0.1.t33354-RA"/>
    <property type="gene ID" value="nRc.2.0.1.g33354"/>
</dbReference>
<protein>
    <submittedName>
        <fullName evidence="2">Uncharacterized protein</fullName>
    </submittedName>
</protein>
<proteinExistence type="predicted"/>
<evidence type="ECO:0000313" key="2">
    <source>
        <dbReference type="WBParaSite" id="nRc.2.0.1.t33354-RA"/>
    </source>
</evidence>
<accession>A0A915K576</accession>
<organism evidence="1 2">
    <name type="scientific">Romanomermis culicivorax</name>
    <name type="common">Nematode worm</name>
    <dbReference type="NCBI Taxonomy" id="13658"/>
    <lineage>
        <taxon>Eukaryota</taxon>
        <taxon>Metazoa</taxon>
        <taxon>Ecdysozoa</taxon>
        <taxon>Nematoda</taxon>
        <taxon>Enoplea</taxon>
        <taxon>Dorylaimia</taxon>
        <taxon>Mermithida</taxon>
        <taxon>Mermithoidea</taxon>
        <taxon>Mermithidae</taxon>
        <taxon>Romanomermis</taxon>
    </lineage>
</organism>
<keyword evidence="1" id="KW-1185">Reference proteome</keyword>
<dbReference type="Proteomes" id="UP000887565">
    <property type="component" value="Unplaced"/>
</dbReference>
<sequence>MLRSIKQRYTDDPDQLCIGCPVEYRRIYSLLSKYSYYDEPDYRTIAKLLDDTIKRKKLCKNLLLDWQPNSPWKLHADQVANDPMYHEIKRKMIAPSVAAV</sequence>